<evidence type="ECO:0000256" key="2">
    <source>
        <dbReference type="ARBA" id="ARBA00008344"/>
    </source>
</evidence>
<dbReference type="InterPro" id="IPR027417">
    <property type="entry name" value="P-loop_NTPase"/>
</dbReference>
<organism evidence="10 11">
    <name type="scientific">Capronia coronata CBS 617.96</name>
    <dbReference type="NCBI Taxonomy" id="1182541"/>
    <lineage>
        <taxon>Eukaryota</taxon>
        <taxon>Fungi</taxon>
        <taxon>Dikarya</taxon>
        <taxon>Ascomycota</taxon>
        <taxon>Pezizomycotina</taxon>
        <taxon>Eurotiomycetes</taxon>
        <taxon>Chaetothyriomycetidae</taxon>
        <taxon>Chaetothyriales</taxon>
        <taxon>Herpotrichiellaceae</taxon>
        <taxon>Capronia</taxon>
    </lineage>
</organism>
<dbReference type="eggNOG" id="KOG0395">
    <property type="taxonomic scope" value="Eukaryota"/>
</dbReference>
<dbReference type="GO" id="GO:0003924">
    <property type="term" value="F:GTPase activity"/>
    <property type="evidence" value="ECO:0007669"/>
    <property type="project" value="InterPro"/>
</dbReference>
<keyword evidence="4" id="KW-0488">Methylation</keyword>
<dbReference type="OrthoDB" id="5976022at2759"/>
<keyword evidence="6" id="KW-0342">GTP-binding</keyword>
<dbReference type="Pfam" id="PF00071">
    <property type="entry name" value="Ras"/>
    <property type="match status" value="1"/>
</dbReference>
<proteinExistence type="inferred from homology"/>
<dbReference type="AlphaFoldDB" id="W9XF19"/>
<dbReference type="PRINTS" id="PR00449">
    <property type="entry name" value="RASTRNSFRMNG"/>
</dbReference>
<evidence type="ECO:0000313" key="11">
    <source>
        <dbReference type="Proteomes" id="UP000019484"/>
    </source>
</evidence>
<dbReference type="SMART" id="SM00176">
    <property type="entry name" value="RAN"/>
    <property type="match status" value="1"/>
</dbReference>
<accession>W9XF19</accession>
<evidence type="ECO:0000313" key="10">
    <source>
        <dbReference type="EMBL" id="EXJ78818.1"/>
    </source>
</evidence>
<sequence length="218" mass="24564">MAGLIPPLQFLREYKLVVVGGGGVGKSCLTIQLIQSHFVDEYDPTIEDSYRKQCMIDDEVALLDVLDTAGQEEYSAMREQYMRTGEGFLLVYSITSRQSFEEIMTFQQQILRVKDKDYFPMILVGNKCDLESERAVSREEGAALARQFGCKFIETSAKSRIHVDDAFYDLVREIRRYNREMAGYSAGAPPLGSHGPGQKLEMDHQSQSAGCCSRCVVM</sequence>
<dbReference type="InterPro" id="IPR020849">
    <property type="entry name" value="Small_GTPase_Ras-type"/>
</dbReference>
<dbReference type="PROSITE" id="PS51419">
    <property type="entry name" value="RAB"/>
    <property type="match status" value="1"/>
</dbReference>
<keyword evidence="3" id="KW-1003">Cell membrane</keyword>
<dbReference type="NCBIfam" id="TIGR00231">
    <property type="entry name" value="small_GTP"/>
    <property type="match status" value="1"/>
</dbReference>
<dbReference type="HOGENOM" id="CLU_041217_9_8_1"/>
<dbReference type="RefSeq" id="XP_007728266.1">
    <property type="nucleotide sequence ID" value="XM_007730076.1"/>
</dbReference>
<keyword evidence="9" id="KW-0636">Prenylation</keyword>
<dbReference type="FunFam" id="3.40.50.300:FF:000080">
    <property type="entry name" value="Ras-like GTPase Ras1"/>
    <property type="match status" value="1"/>
</dbReference>
<evidence type="ECO:0000256" key="8">
    <source>
        <dbReference type="ARBA" id="ARBA00023288"/>
    </source>
</evidence>
<keyword evidence="11" id="KW-1185">Reference proteome</keyword>
<evidence type="ECO:0000256" key="4">
    <source>
        <dbReference type="ARBA" id="ARBA00022481"/>
    </source>
</evidence>
<dbReference type="InterPro" id="IPR001806">
    <property type="entry name" value="Small_GTPase"/>
</dbReference>
<evidence type="ECO:0000256" key="6">
    <source>
        <dbReference type="ARBA" id="ARBA00023134"/>
    </source>
</evidence>
<dbReference type="PROSITE" id="PS51420">
    <property type="entry name" value="RHO"/>
    <property type="match status" value="1"/>
</dbReference>
<dbReference type="GO" id="GO:0005525">
    <property type="term" value="F:GTP binding"/>
    <property type="evidence" value="ECO:0007669"/>
    <property type="project" value="UniProtKB-KW"/>
</dbReference>
<dbReference type="Proteomes" id="UP000019484">
    <property type="component" value="Unassembled WGS sequence"/>
</dbReference>
<dbReference type="Gene3D" id="3.40.50.300">
    <property type="entry name" value="P-loop containing nucleotide triphosphate hydrolases"/>
    <property type="match status" value="1"/>
</dbReference>
<evidence type="ECO:0000256" key="5">
    <source>
        <dbReference type="ARBA" id="ARBA00022741"/>
    </source>
</evidence>
<dbReference type="PROSITE" id="PS51421">
    <property type="entry name" value="RAS"/>
    <property type="match status" value="1"/>
</dbReference>
<reference evidence="10 11" key="1">
    <citation type="submission" date="2013-03" db="EMBL/GenBank/DDBJ databases">
        <title>The Genome Sequence of Capronia coronata CBS 617.96.</title>
        <authorList>
            <consortium name="The Broad Institute Genomics Platform"/>
            <person name="Cuomo C."/>
            <person name="de Hoog S."/>
            <person name="Gorbushina A."/>
            <person name="Walker B."/>
            <person name="Young S.K."/>
            <person name="Zeng Q."/>
            <person name="Gargeya S."/>
            <person name="Fitzgerald M."/>
            <person name="Haas B."/>
            <person name="Abouelleil A."/>
            <person name="Allen A.W."/>
            <person name="Alvarado L."/>
            <person name="Arachchi H.M."/>
            <person name="Berlin A.M."/>
            <person name="Chapman S.B."/>
            <person name="Gainer-Dewar J."/>
            <person name="Goldberg J."/>
            <person name="Griggs A."/>
            <person name="Gujja S."/>
            <person name="Hansen M."/>
            <person name="Howarth C."/>
            <person name="Imamovic A."/>
            <person name="Ireland A."/>
            <person name="Larimer J."/>
            <person name="McCowan C."/>
            <person name="Murphy C."/>
            <person name="Pearson M."/>
            <person name="Poon T.W."/>
            <person name="Priest M."/>
            <person name="Roberts A."/>
            <person name="Saif S."/>
            <person name="Shea T."/>
            <person name="Sisk P."/>
            <person name="Sykes S."/>
            <person name="Wortman J."/>
            <person name="Nusbaum C."/>
            <person name="Birren B."/>
        </authorList>
    </citation>
    <scope>NUCLEOTIDE SEQUENCE [LARGE SCALE GENOMIC DNA]</scope>
    <source>
        <strain evidence="10 11">CBS 617.96</strain>
    </source>
</reference>
<protein>
    <submittedName>
        <fullName evidence="10">Ras-like protein</fullName>
    </submittedName>
</protein>
<dbReference type="GO" id="GO:0005886">
    <property type="term" value="C:plasma membrane"/>
    <property type="evidence" value="ECO:0007669"/>
    <property type="project" value="UniProtKB-SubCell"/>
</dbReference>
<name>W9XF19_9EURO</name>
<evidence type="ECO:0000256" key="3">
    <source>
        <dbReference type="ARBA" id="ARBA00022475"/>
    </source>
</evidence>
<keyword evidence="5" id="KW-0547">Nucleotide-binding</keyword>
<dbReference type="GO" id="GO:0007165">
    <property type="term" value="P:signal transduction"/>
    <property type="evidence" value="ECO:0007669"/>
    <property type="project" value="InterPro"/>
</dbReference>
<evidence type="ECO:0000256" key="1">
    <source>
        <dbReference type="ARBA" id="ARBA00004193"/>
    </source>
</evidence>
<dbReference type="PANTHER" id="PTHR24070">
    <property type="entry name" value="RAS, DI-RAS, AND RHEB FAMILY MEMBERS OF SMALL GTPASE SUPERFAMILY"/>
    <property type="match status" value="1"/>
</dbReference>
<dbReference type="SMART" id="SM00175">
    <property type="entry name" value="RAB"/>
    <property type="match status" value="1"/>
</dbReference>
<dbReference type="SMART" id="SM00173">
    <property type="entry name" value="RAS"/>
    <property type="match status" value="1"/>
</dbReference>
<dbReference type="STRING" id="1182541.W9XF19"/>
<dbReference type="EMBL" id="AMWN01000011">
    <property type="protein sequence ID" value="EXJ78818.1"/>
    <property type="molecule type" value="Genomic_DNA"/>
</dbReference>
<dbReference type="SUPFAM" id="SSF52540">
    <property type="entry name" value="P-loop containing nucleoside triphosphate hydrolases"/>
    <property type="match status" value="1"/>
</dbReference>
<evidence type="ECO:0000256" key="9">
    <source>
        <dbReference type="ARBA" id="ARBA00023289"/>
    </source>
</evidence>
<comment type="caution">
    <text evidence="10">The sequence shown here is derived from an EMBL/GenBank/DDBJ whole genome shotgun (WGS) entry which is preliminary data.</text>
</comment>
<dbReference type="InterPro" id="IPR005225">
    <property type="entry name" value="Small_GTP-bd"/>
</dbReference>
<dbReference type="GeneID" id="19164065"/>
<keyword evidence="8" id="KW-0449">Lipoprotein</keyword>
<evidence type="ECO:0000256" key="7">
    <source>
        <dbReference type="ARBA" id="ARBA00023136"/>
    </source>
</evidence>
<dbReference type="SMART" id="SM00174">
    <property type="entry name" value="RHO"/>
    <property type="match status" value="1"/>
</dbReference>
<comment type="similarity">
    <text evidence="2">Belongs to the small GTPase superfamily. Ras family.</text>
</comment>
<gene>
    <name evidence="10" type="ORF">A1O1_09220</name>
</gene>
<dbReference type="CDD" id="cd04138">
    <property type="entry name" value="H_N_K_Ras_like"/>
    <property type="match status" value="1"/>
</dbReference>
<keyword evidence="7" id="KW-0472">Membrane</keyword>
<comment type="subcellular location">
    <subcellularLocation>
        <location evidence="1">Cell membrane</location>
        <topology evidence="1">Lipid-anchor</topology>
    </subcellularLocation>
</comment>